<evidence type="ECO:0000313" key="2">
    <source>
        <dbReference type="EMBL" id="KYF67239.1"/>
    </source>
</evidence>
<feature type="region of interest" description="Disordered" evidence="1">
    <location>
        <begin position="63"/>
        <end position="95"/>
    </location>
</feature>
<proteinExistence type="predicted"/>
<reference evidence="2 3" key="1">
    <citation type="submission" date="2014-02" db="EMBL/GenBank/DDBJ databases">
        <title>The small core and large imbalanced accessory genome model reveals a collaborative survival strategy of Sorangium cellulosum strains in nature.</title>
        <authorList>
            <person name="Han K."/>
            <person name="Peng R."/>
            <person name="Blom J."/>
            <person name="Li Y.-Z."/>
        </authorList>
    </citation>
    <scope>NUCLEOTIDE SEQUENCE [LARGE SCALE GENOMIC DNA]</scope>
    <source>
        <strain evidence="2 3">So0008-312</strain>
    </source>
</reference>
<evidence type="ECO:0000256" key="1">
    <source>
        <dbReference type="SAM" id="MobiDB-lite"/>
    </source>
</evidence>
<gene>
    <name evidence="2" type="ORF">BE15_11335</name>
</gene>
<accession>A0A150QH05</accession>
<organism evidence="2 3">
    <name type="scientific">Sorangium cellulosum</name>
    <name type="common">Polyangium cellulosum</name>
    <dbReference type="NCBI Taxonomy" id="56"/>
    <lineage>
        <taxon>Bacteria</taxon>
        <taxon>Pseudomonadati</taxon>
        <taxon>Myxococcota</taxon>
        <taxon>Polyangia</taxon>
        <taxon>Polyangiales</taxon>
        <taxon>Polyangiaceae</taxon>
        <taxon>Sorangium</taxon>
    </lineage>
</organism>
<evidence type="ECO:0000313" key="3">
    <source>
        <dbReference type="Proteomes" id="UP000075260"/>
    </source>
</evidence>
<feature type="compositionally biased region" description="Basic and acidic residues" evidence="1">
    <location>
        <begin position="63"/>
        <end position="73"/>
    </location>
</feature>
<dbReference type="Proteomes" id="UP000075260">
    <property type="component" value="Unassembled WGS sequence"/>
</dbReference>
<name>A0A150QH05_SORCE</name>
<dbReference type="RefSeq" id="WP_061609985.1">
    <property type="nucleotide sequence ID" value="NZ_JEMA01000673.1"/>
</dbReference>
<protein>
    <submittedName>
        <fullName evidence="2">Uncharacterized protein</fullName>
    </submittedName>
</protein>
<dbReference type="AlphaFoldDB" id="A0A150QH05"/>
<comment type="caution">
    <text evidence="2">The sequence shown here is derived from an EMBL/GenBank/DDBJ whole genome shotgun (WGS) entry which is preliminary data.</text>
</comment>
<sequence>MAMEYVMDPAAEQRLQAYLSEIGDVLGHPLRRESFATYALGLLGEAERKSVEPIAARACPDPERVEVAHHEASRSSPSTGIDHTFDAAGHASARP</sequence>
<dbReference type="EMBL" id="JEMA01000673">
    <property type="protein sequence ID" value="KYF67239.1"/>
    <property type="molecule type" value="Genomic_DNA"/>
</dbReference>